<dbReference type="InterPro" id="IPR033396">
    <property type="entry name" value="DUF5107"/>
</dbReference>
<proteinExistence type="predicted"/>
<dbReference type="EMBL" id="BARS01035548">
    <property type="protein sequence ID" value="GAG19796.1"/>
    <property type="molecule type" value="Genomic_DNA"/>
</dbReference>
<gene>
    <name evidence="2" type="ORF">S01H1_54760</name>
</gene>
<accession>X0X467</accession>
<reference evidence="2" key="1">
    <citation type="journal article" date="2014" name="Front. Microbiol.">
        <title>High frequency of phylogenetically diverse reductive dehalogenase-homologous genes in deep subseafloor sedimentary metagenomes.</title>
        <authorList>
            <person name="Kawai M."/>
            <person name="Futagami T."/>
            <person name="Toyoda A."/>
            <person name="Takaki Y."/>
            <person name="Nishi S."/>
            <person name="Hori S."/>
            <person name="Arai W."/>
            <person name="Tsubouchi T."/>
            <person name="Morono Y."/>
            <person name="Uchiyama I."/>
            <person name="Ito T."/>
            <person name="Fujiyama A."/>
            <person name="Inagaki F."/>
            <person name="Takami H."/>
        </authorList>
    </citation>
    <scope>NUCLEOTIDE SEQUENCE</scope>
    <source>
        <strain evidence="2">Expedition CK06-06</strain>
    </source>
</reference>
<sequence>MRDDVPPRIEMAAVPSTVRPGGGLRVSASAVDNEAVVGMALLVDGHLALEVGEASLHYTVDTNTLGPGWHMLVVEARDGTGNLASEEVVFELLAPTMTPGPTATELRRPTLLATATATSPPTLAPTPTTLPASGASPAPTAVATQALAPHVESPVSLTWDEIALNMYAYQQALDYNAEHTDHAYPLLDRDRVGPLEERRYRVLRMRNEYLELTLMPDLGGRIYQCRFLPTGQDLLYNNRAIKPTHWGPVDQGWWLAVG</sequence>
<dbReference type="AlphaFoldDB" id="X0X467"/>
<comment type="caution">
    <text evidence="2">The sequence shown here is derived from an EMBL/GenBank/DDBJ whole genome shotgun (WGS) entry which is preliminary data.</text>
</comment>
<evidence type="ECO:0000259" key="1">
    <source>
        <dbReference type="Pfam" id="PF17128"/>
    </source>
</evidence>
<name>X0X467_9ZZZZ</name>
<dbReference type="Pfam" id="PF17128">
    <property type="entry name" value="DUF5107"/>
    <property type="match status" value="1"/>
</dbReference>
<evidence type="ECO:0000313" key="2">
    <source>
        <dbReference type="EMBL" id="GAG19796.1"/>
    </source>
</evidence>
<feature type="non-terminal residue" evidence="2">
    <location>
        <position position="258"/>
    </location>
</feature>
<organism evidence="2">
    <name type="scientific">marine sediment metagenome</name>
    <dbReference type="NCBI Taxonomy" id="412755"/>
    <lineage>
        <taxon>unclassified sequences</taxon>
        <taxon>metagenomes</taxon>
        <taxon>ecological metagenomes</taxon>
    </lineage>
</organism>
<dbReference type="Gene3D" id="2.60.40.10">
    <property type="entry name" value="Immunoglobulins"/>
    <property type="match status" value="1"/>
</dbReference>
<feature type="domain" description="DUF5107" evidence="1">
    <location>
        <begin position="196"/>
        <end position="246"/>
    </location>
</feature>
<protein>
    <recommendedName>
        <fullName evidence="1">DUF5107 domain-containing protein</fullName>
    </recommendedName>
</protein>
<dbReference type="InterPro" id="IPR013783">
    <property type="entry name" value="Ig-like_fold"/>
</dbReference>